<keyword evidence="1" id="KW-0863">Zinc-finger</keyword>
<dbReference type="EMBL" id="JBITDC010000019">
    <property type="protein sequence ID" value="MFI5680160.1"/>
    <property type="molecule type" value="Genomic_DNA"/>
</dbReference>
<dbReference type="Proteomes" id="UP001612415">
    <property type="component" value="Unassembled WGS sequence"/>
</dbReference>
<proteinExistence type="predicted"/>
<feature type="region of interest" description="Disordered" evidence="2">
    <location>
        <begin position="98"/>
        <end position="121"/>
    </location>
</feature>
<name>A0ABW7YCN5_STRCE</name>
<dbReference type="Pfam" id="PF04434">
    <property type="entry name" value="SWIM"/>
    <property type="match status" value="1"/>
</dbReference>
<evidence type="ECO:0000259" key="3">
    <source>
        <dbReference type="PROSITE" id="PS50966"/>
    </source>
</evidence>
<comment type="caution">
    <text evidence="4">The sequence shown here is derived from an EMBL/GenBank/DDBJ whole genome shotgun (WGS) entry which is preliminary data.</text>
</comment>
<evidence type="ECO:0000313" key="4">
    <source>
        <dbReference type="EMBL" id="MFI5680160.1"/>
    </source>
</evidence>
<dbReference type="PROSITE" id="PS50966">
    <property type="entry name" value="ZF_SWIM"/>
    <property type="match status" value="1"/>
</dbReference>
<organism evidence="4 5">
    <name type="scientific">Streptomyces cellulosae</name>
    <dbReference type="NCBI Taxonomy" id="1968"/>
    <lineage>
        <taxon>Bacteria</taxon>
        <taxon>Bacillati</taxon>
        <taxon>Actinomycetota</taxon>
        <taxon>Actinomycetes</taxon>
        <taxon>Kitasatosporales</taxon>
        <taxon>Streptomycetaceae</taxon>
        <taxon>Streptomyces</taxon>
    </lineage>
</organism>
<reference evidence="4 5" key="1">
    <citation type="submission" date="2024-10" db="EMBL/GenBank/DDBJ databases">
        <title>The Natural Products Discovery Center: Release of the First 8490 Sequenced Strains for Exploring Actinobacteria Biosynthetic Diversity.</title>
        <authorList>
            <person name="Kalkreuter E."/>
            <person name="Kautsar S.A."/>
            <person name="Yang D."/>
            <person name="Bader C.D."/>
            <person name="Teijaro C.N."/>
            <person name="Fluegel L."/>
            <person name="Davis C.M."/>
            <person name="Simpson J.R."/>
            <person name="Lauterbach L."/>
            <person name="Steele A.D."/>
            <person name="Gui C."/>
            <person name="Meng S."/>
            <person name="Li G."/>
            <person name="Viehrig K."/>
            <person name="Ye F."/>
            <person name="Su P."/>
            <person name="Kiefer A.F."/>
            <person name="Nichols A."/>
            <person name="Cepeda A.J."/>
            <person name="Yan W."/>
            <person name="Fan B."/>
            <person name="Jiang Y."/>
            <person name="Adhikari A."/>
            <person name="Zheng C.-J."/>
            <person name="Schuster L."/>
            <person name="Cowan T.M."/>
            <person name="Smanski M.J."/>
            <person name="Chevrette M.G."/>
            <person name="De Carvalho L.P.S."/>
            <person name="Shen B."/>
        </authorList>
    </citation>
    <scope>NUCLEOTIDE SEQUENCE [LARGE SCALE GENOMIC DNA]</scope>
    <source>
        <strain evidence="4 5">NPDC051599</strain>
    </source>
</reference>
<accession>A0ABW7YCN5</accession>
<feature type="compositionally biased region" description="Pro residues" evidence="2">
    <location>
        <begin position="100"/>
        <end position="112"/>
    </location>
</feature>
<feature type="domain" description="SWIM-type" evidence="3">
    <location>
        <begin position="55"/>
        <end position="93"/>
    </location>
</feature>
<sequence length="208" mass="21906">MERIASIQLTFDEGALKAAAGPISFSRGEDYAGAVSGLDIGDGTIRATVPGRETYRVELVLTRQAGVMGSCDCPYGADGHFCKHCVAVGLAALRQTAPAAPEPSADPVPAPRPASVRSAQQDRVMPWLESLDRDALLALLGEESAADPDLRGRLLLRAEVAQADRTADRDRVKGLPAAGELGRGGYVDTDEAEAYVRDVSQAMRSCAP</sequence>
<evidence type="ECO:0000313" key="5">
    <source>
        <dbReference type="Proteomes" id="UP001612415"/>
    </source>
</evidence>
<keyword evidence="1" id="KW-0479">Metal-binding</keyword>
<protein>
    <submittedName>
        <fullName evidence="4">SWIM zinc finger domain-containing protein</fullName>
    </submittedName>
</protein>
<keyword evidence="5" id="KW-1185">Reference proteome</keyword>
<keyword evidence="1" id="KW-0862">Zinc</keyword>
<evidence type="ECO:0000256" key="1">
    <source>
        <dbReference type="PROSITE-ProRule" id="PRU00325"/>
    </source>
</evidence>
<gene>
    <name evidence="4" type="ORF">ACIA8P_37040</name>
</gene>
<evidence type="ECO:0000256" key="2">
    <source>
        <dbReference type="SAM" id="MobiDB-lite"/>
    </source>
</evidence>
<dbReference type="RefSeq" id="WP_398660609.1">
    <property type="nucleotide sequence ID" value="NZ_JBITDC010000019.1"/>
</dbReference>
<dbReference type="InterPro" id="IPR007527">
    <property type="entry name" value="Znf_SWIM"/>
</dbReference>